<feature type="domain" description="F-box" evidence="2">
    <location>
        <begin position="63"/>
        <end position="109"/>
    </location>
</feature>
<dbReference type="Proteomes" id="UP001146793">
    <property type="component" value="Unassembled WGS sequence"/>
</dbReference>
<gene>
    <name evidence="3" type="ORF">M0812_03506</name>
</gene>
<name>A0AAV8AC77_9EUKA</name>
<dbReference type="Pfam" id="PF12937">
    <property type="entry name" value="F-box-like"/>
    <property type="match status" value="1"/>
</dbReference>
<dbReference type="AlphaFoldDB" id="A0AAV8AC77"/>
<evidence type="ECO:0000256" key="1">
    <source>
        <dbReference type="SAM" id="Phobius"/>
    </source>
</evidence>
<reference evidence="3" key="1">
    <citation type="submission" date="2022-08" db="EMBL/GenBank/DDBJ databases">
        <title>Novel sulphate-reducing endosymbionts in the free-living metamonad Anaeramoeba.</title>
        <authorList>
            <person name="Jerlstrom-Hultqvist J."/>
            <person name="Cepicka I."/>
            <person name="Gallot-Lavallee L."/>
            <person name="Salas-Leiva D."/>
            <person name="Curtis B.A."/>
            <person name="Zahonova K."/>
            <person name="Pipaliya S."/>
            <person name="Dacks J."/>
            <person name="Roger A.J."/>
        </authorList>
    </citation>
    <scope>NUCLEOTIDE SEQUENCE</scope>
    <source>
        <strain evidence="3">Busselton2</strain>
    </source>
</reference>
<sequence>MYKFDLSKEQIENERLKNSYCVITEKGVRKPAVKLEVSHNRYWFSGKIFPSLERARIPPKDDELSLDQLPDSLLYEIFCYLPPLRLIEMKSFCSIFFDVISEHELWRHIAYNHNELFAWDYLVNRDKRRRRHIRRRNNEPNIHTYGIQGNLIQEFIDKKPEQETKELRNYLANREIDPSYLEINSTGQIRCKYIEELENPEEKLLNKIKQIQKKKYEIFKKESDYQVYRDQQDVINSFYDKLVSTVASNNPCNNNYFYCRISPVNSIKCCKYSYLRLEISIYSNFYIICFAITYFTFGSNNNQRPLS</sequence>
<feature type="transmembrane region" description="Helical" evidence="1">
    <location>
        <begin position="279"/>
        <end position="297"/>
    </location>
</feature>
<dbReference type="SUPFAM" id="SSF81383">
    <property type="entry name" value="F-box domain"/>
    <property type="match status" value="1"/>
</dbReference>
<dbReference type="InterPro" id="IPR001810">
    <property type="entry name" value="F-box_dom"/>
</dbReference>
<comment type="caution">
    <text evidence="3">The sequence shown here is derived from an EMBL/GenBank/DDBJ whole genome shotgun (WGS) entry which is preliminary data.</text>
</comment>
<organism evidence="3 4">
    <name type="scientific">Anaeramoeba flamelloides</name>
    <dbReference type="NCBI Taxonomy" id="1746091"/>
    <lineage>
        <taxon>Eukaryota</taxon>
        <taxon>Metamonada</taxon>
        <taxon>Anaeramoebidae</taxon>
        <taxon>Anaeramoeba</taxon>
    </lineage>
</organism>
<keyword evidence="1" id="KW-0812">Transmembrane</keyword>
<protein>
    <submittedName>
        <fullName evidence="3">Dactylin</fullName>
    </submittedName>
</protein>
<proteinExistence type="predicted"/>
<evidence type="ECO:0000259" key="2">
    <source>
        <dbReference type="PROSITE" id="PS50181"/>
    </source>
</evidence>
<keyword evidence="1" id="KW-0472">Membrane</keyword>
<dbReference type="InterPro" id="IPR036047">
    <property type="entry name" value="F-box-like_dom_sf"/>
</dbReference>
<dbReference type="EMBL" id="JANTQA010000008">
    <property type="protein sequence ID" value="KAJ3451752.1"/>
    <property type="molecule type" value="Genomic_DNA"/>
</dbReference>
<evidence type="ECO:0000313" key="4">
    <source>
        <dbReference type="Proteomes" id="UP001146793"/>
    </source>
</evidence>
<dbReference type="PROSITE" id="PS50181">
    <property type="entry name" value="FBOX"/>
    <property type="match status" value="1"/>
</dbReference>
<keyword evidence="1" id="KW-1133">Transmembrane helix</keyword>
<dbReference type="Gene3D" id="1.20.1280.50">
    <property type="match status" value="1"/>
</dbReference>
<evidence type="ECO:0000313" key="3">
    <source>
        <dbReference type="EMBL" id="KAJ3451752.1"/>
    </source>
</evidence>
<accession>A0AAV8AC77</accession>